<dbReference type="PIRSF" id="PIRSF028757">
    <property type="entry name" value="LD-carboxypeptidase"/>
    <property type="match status" value="1"/>
</dbReference>
<organism evidence="8 9">
    <name type="scientific">Catenulispora pinistramenti</name>
    <dbReference type="NCBI Taxonomy" id="2705254"/>
    <lineage>
        <taxon>Bacteria</taxon>
        <taxon>Bacillati</taxon>
        <taxon>Actinomycetota</taxon>
        <taxon>Actinomycetes</taxon>
        <taxon>Catenulisporales</taxon>
        <taxon>Catenulisporaceae</taxon>
        <taxon>Catenulispora</taxon>
    </lineage>
</organism>
<dbReference type="RefSeq" id="WP_212014557.1">
    <property type="nucleotide sequence ID" value="NZ_JAAFYZ010000118.1"/>
</dbReference>
<keyword evidence="3" id="KW-0645">Protease</keyword>
<dbReference type="InterPro" id="IPR003507">
    <property type="entry name" value="S66_fam"/>
</dbReference>
<gene>
    <name evidence="8" type="ORF">KGQ19_28765</name>
</gene>
<dbReference type="InterPro" id="IPR027461">
    <property type="entry name" value="Carboxypeptidase_A_C_sf"/>
</dbReference>
<dbReference type="PANTHER" id="PTHR30237:SF2">
    <property type="entry name" value="MUREIN TETRAPEPTIDE CARBOXYPEPTIDASE"/>
    <property type="match status" value="1"/>
</dbReference>
<dbReference type="EMBL" id="JAAFYZ010000118">
    <property type="protein sequence ID" value="MBS2550872.1"/>
    <property type="molecule type" value="Genomic_DNA"/>
</dbReference>
<name>A0ABS5KXT2_9ACTN</name>
<dbReference type="Pfam" id="PF17676">
    <property type="entry name" value="Peptidase_S66C"/>
    <property type="match status" value="1"/>
</dbReference>
<dbReference type="Pfam" id="PF02016">
    <property type="entry name" value="Peptidase_S66"/>
    <property type="match status" value="1"/>
</dbReference>
<evidence type="ECO:0000313" key="8">
    <source>
        <dbReference type="EMBL" id="MBS2550872.1"/>
    </source>
</evidence>
<dbReference type="Proteomes" id="UP000730482">
    <property type="component" value="Unassembled WGS sequence"/>
</dbReference>
<dbReference type="InterPro" id="IPR040449">
    <property type="entry name" value="Peptidase_S66_N"/>
</dbReference>
<accession>A0ABS5KXT2</accession>
<proteinExistence type="inferred from homology"/>
<dbReference type="Gene3D" id="3.50.30.60">
    <property type="entry name" value="LD-carboxypeptidase A C-terminal domain-like"/>
    <property type="match status" value="1"/>
</dbReference>
<evidence type="ECO:0000313" key="9">
    <source>
        <dbReference type="Proteomes" id="UP000730482"/>
    </source>
</evidence>
<protein>
    <submittedName>
        <fullName evidence="8">LD-carboxypeptidase</fullName>
    </submittedName>
</protein>
<comment type="caution">
    <text evidence="8">The sequence shown here is derived from an EMBL/GenBank/DDBJ whole genome shotgun (WGS) entry which is preliminary data.</text>
</comment>
<keyword evidence="9" id="KW-1185">Reference proteome</keyword>
<feature type="domain" description="LD-carboxypeptidase C-terminal" evidence="7">
    <location>
        <begin position="189"/>
        <end position="299"/>
    </location>
</feature>
<dbReference type="SUPFAM" id="SSF141986">
    <property type="entry name" value="LD-carboxypeptidase A C-terminal domain-like"/>
    <property type="match status" value="1"/>
</dbReference>
<evidence type="ECO:0000256" key="3">
    <source>
        <dbReference type="ARBA" id="ARBA00022670"/>
    </source>
</evidence>
<evidence type="ECO:0000256" key="5">
    <source>
        <dbReference type="ARBA" id="ARBA00022825"/>
    </source>
</evidence>
<keyword evidence="2" id="KW-0121">Carboxypeptidase</keyword>
<evidence type="ECO:0000259" key="7">
    <source>
        <dbReference type="Pfam" id="PF17676"/>
    </source>
</evidence>
<evidence type="ECO:0000256" key="1">
    <source>
        <dbReference type="ARBA" id="ARBA00010233"/>
    </source>
</evidence>
<dbReference type="PANTHER" id="PTHR30237">
    <property type="entry name" value="MURAMOYLTETRAPEPTIDE CARBOXYPEPTIDASE"/>
    <property type="match status" value="1"/>
</dbReference>
<evidence type="ECO:0000256" key="2">
    <source>
        <dbReference type="ARBA" id="ARBA00022645"/>
    </source>
</evidence>
<dbReference type="InterPro" id="IPR029062">
    <property type="entry name" value="Class_I_gatase-like"/>
</dbReference>
<dbReference type="InterPro" id="IPR040921">
    <property type="entry name" value="Peptidase_S66C"/>
</dbReference>
<dbReference type="InterPro" id="IPR027478">
    <property type="entry name" value="LdcA_N"/>
</dbReference>
<feature type="domain" description="LD-carboxypeptidase N-terminal" evidence="6">
    <location>
        <begin position="19"/>
        <end position="143"/>
    </location>
</feature>
<comment type="similarity">
    <text evidence="1">Belongs to the peptidase S66 family.</text>
</comment>
<dbReference type="SUPFAM" id="SSF52317">
    <property type="entry name" value="Class I glutamine amidotransferase-like"/>
    <property type="match status" value="1"/>
</dbReference>
<evidence type="ECO:0000259" key="6">
    <source>
        <dbReference type="Pfam" id="PF02016"/>
    </source>
</evidence>
<sequence length="313" mass="32465">MLFETSSAVPAPVPRGARVAVIAPAGPVRPERLEHGCALLRGLDLEPVLGRHLLGPVSGYLAAEDRQRAADLEEAWTDPDIHAVLCAHGGYGSVRMLDLLDWDRMARAAGGRPTRAKPFVGSSDVTALHRAFALRLGVRTHYGPVVAGPILGAPDPCPVTVRSFAGALFSPEEPVELSGGRCVVPGRGEGTTLGGTLSLICSLAGARESGSAAGAVVLLEDVKEGPYRIDRMLTQLVRSGWFAGARAIACGSWEACGPAEEIDAILADRLGGLGVPVVTGLPFGHGPTQSTVPLGAHAVLDAVSGVLRVDPRR</sequence>
<keyword evidence="4" id="KW-0378">Hydrolase</keyword>
<dbReference type="CDD" id="cd07025">
    <property type="entry name" value="Peptidase_S66"/>
    <property type="match status" value="1"/>
</dbReference>
<reference evidence="8 9" key="1">
    <citation type="submission" date="2020-02" db="EMBL/GenBank/DDBJ databases">
        <title>Acidophilic actinobacteria isolated from forest soil.</title>
        <authorList>
            <person name="Golinska P."/>
        </authorList>
    </citation>
    <scope>NUCLEOTIDE SEQUENCE [LARGE SCALE GENOMIC DNA]</scope>
    <source>
        <strain evidence="8 9">NL8</strain>
    </source>
</reference>
<keyword evidence="5" id="KW-0720">Serine protease</keyword>
<evidence type="ECO:0000256" key="4">
    <source>
        <dbReference type="ARBA" id="ARBA00022801"/>
    </source>
</evidence>
<dbReference type="Gene3D" id="3.40.50.10740">
    <property type="entry name" value="Class I glutamine amidotransferase-like"/>
    <property type="match status" value="1"/>
</dbReference>